<dbReference type="RefSeq" id="WP_344868340.1">
    <property type="nucleotide sequence ID" value="NZ_BAABBP010000004.1"/>
</dbReference>
<evidence type="ECO:0000256" key="2">
    <source>
        <dbReference type="ARBA" id="ARBA00017823"/>
    </source>
</evidence>
<dbReference type="InterPro" id="IPR031316">
    <property type="entry name" value="FlgM_C"/>
</dbReference>
<dbReference type="InterPro" id="IPR035890">
    <property type="entry name" value="Anti-sigma-28_factor_FlgM_sf"/>
</dbReference>
<evidence type="ECO:0000256" key="7">
    <source>
        <dbReference type="ARBA" id="ARBA00024739"/>
    </source>
</evidence>
<name>A0ABP7QSC7_9BURK</name>
<dbReference type="Pfam" id="PF04316">
    <property type="entry name" value="FlgM"/>
    <property type="match status" value="1"/>
</dbReference>
<evidence type="ECO:0000256" key="4">
    <source>
        <dbReference type="ARBA" id="ARBA00022795"/>
    </source>
</evidence>
<comment type="function">
    <text evidence="7">Responsible for the coupling of flagellin expression to flagellar assembly by preventing expression of the flagellin genes when a component of the middle class of proteins is defective. It negatively regulates flagellar genes by inhibiting the activity of FliA by directly binding to FliA.</text>
</comment>
<accession>A0ABP7QSC7</accession>
<dbReference type="InterPro" id="IPR007412">
    <property type="entry name" value="FlgM"/>
</dbReference>
<evidence type="ECO:0000256" key="9">
    <source>
        <dbReference type="SAM" id="MobiDB-lite"/>
    </source>
</evidence>
<feature type="compositionally biased region" description="Low complexity" evidence="9">
    <location>
        <begin position="10"/>
        <end position="30"/>
    </location>
</feature>
<evidence type="ECO:0000256" key="3">
    <source>
        <dbReference type="ARBA" id="ARBA00022491"/>
    </source>
</evidence>
<evidence type="ECO:0000313" key="12">
    <source>
        <dbReference type="Proteomes" id="UP001501627"/>
    </source>
</evidence>
<evidence type="ECO:0000313" key="11">
    <source>
        <dbReference type="EMBL" id="GAA3987229.1"/>
    </source>
</evidence>
<evidence type="ECO:0000259" key="10">
    <source>
        <dbReference type="Pfam" id="PF04316"/>
    </source>
</evidence>
<evidence type="ECO:0000256" key="8">
    <source>
        <dbReference type="ARBA" id="ARBA00030117"/>
    </source>
</evidence>
<dbReference type="NCBIfam" id="TIGR03824">
    <property type="entry name" value="FlgM_jcvi"/>
    <property type="match status" value="1"/>
</dbReference>
<protein>
    <recommendedName>
        <fullName evidence="2">Negative regulator of flagellin synthesis</fullName>
    </recommendedName>
    <alternativeName>
        <fullName evidence="8">Anti-sigma-28 factor</fullName>
    </alternativeName>
</protein>
<feature type="region of interest" description="Disordered" evidence="9">
    <location>
        <begin position="1"/>
        <end position="47"/>
    </location>
</feature>
<evidence type="ECO:0000256" key="6">
    <source>
        <dbReference type="ARBA" id="ARBA00023163"/>
    </source>
</evidence>
<evidence type="ECO:0000256" key="1">
    <source>
        <dbReference type="ARBA" id="ARBA00005322"/>
    </source>
</evidence>
<keyword evidence="12" id="KW-1185">Reference proteome</keyword>
<feature type="domain" description="Anti-sigma-28 factor FlgM C-terminal" evidence="10">
    <location>
        <begin position="48"/>
        <end position="95"/>
    </location>
</feature>
<dbReference type="EMBL" id="BAABBP010000004">
    <property type="protein sequence ID" value="GAA3987229.1"/>
    <property type="molecule type" value="Genomic_DNA"/>
</dbReference>
<proteinExistence type="inferred from homology"/>
<keyword evidence="3" id="KW-0678">Repressor</keyword>
<organism evidence="11 12">
    <name type="scientific">Comamonas faecalis</name>
    <dbReference type="NCBI Taxonomy" id="1387849"/>
    <lineage>
        <taxon>Bacteria</taxon>
        <taxon>Pseudomonadati</taxon>
        <taxon>Pseudomonadota</taxon>
        <taxon>Betaproteobacteria</taxon>
        <taxon>Burkholderiales</taxon>
        <taxon>Comamonadaceae</taxon>
        <taxon>Comamonas</taxon>
    </lineage>
</organism>
<dbReference type="SUPFAM" id="SSF101498">
    <property type="entry name" value="Anti-sigma factor FlgM"/>
    <property type="match status" value="1"/>
</dbReference>
<sequence>MKIGHNPDNAALRAQAAAAREQQAQAPKADGAAKDAPRAAAAGAGVPVTLSQTARSSQVTRSSADFNADKVKAVKASIENGTFKVNAEVVADKLLANAQETLSSTRG</sequence>
<comment type="similarity">
    <text evidence="1">Belongs to the FlgM family.</text>
</comment>
<evidence type="ECO:0000256" key="5">
    <source>
        <dbReference type="ARBA" id="ARBA00023015"/>
    </source>
</evidence>
<dbReference type="Proteomes" id="UP001501627">
    <property type="component" value="Unassembled WGS sequence"/>
</dbReference>
<comment type="caution">
    <text evidence="11">The sequence shown here is derived from an EMBL/GenBank/DDBJ whole genome shotgun (WGS) entry which is preliminary data.</text>
</comment>
<keyword evidence="5" id="KW-0805">Transcription regulation</keyword>
<keyword evidence="6" id="KW-0804">Transcription</keyword>
<keyword evidence="4" id="KW-1005">Bacterial flagellum biogenesis</keyword>
<gene>
    <name evidence="11" type="ORF">GCM10022279_07820</name>
</gene>
<reference evidence="12" key="1">
    <citation type="journal article" date="2019" name="Int. J. Syst. Evol. Microbiol.">
        <title>The Global Catalogue of Microorganisms (GCM) 10K type strain sequencing project: providing services to taxonomists for standard genome sequencing and annotation.</title>
        <authorList>
            <consortium name="The Broad Institute Genomics Platform"/>
            <consortium name="The Broad Institute Genome Sequencing Center for Infectious Disease"/>
            <person name="Wu L."/>
            <person name="Ma J."/>
        </authorList>
    </citation>
    <scope>NUCLEOTIDE SEQUENCE [LARGE SCALE GENOMIC DNA]</scope>
    <source>
        <strain evidence="12">JCM 17561</strain>
    </source>
</reference>